<dbReference type="OMA" id="DPPYCCF"/>
<dbReference type="AlphaFoldDB" id="B8BVA1"/>
<gene>
    <name evidence="1" type="ORF">THAPSDRAFT_21444</name>
</gene>
<accession>B8BVA1</accession>
<dbReference type="PANTHER" id="PTHR31152">
    <property type="entry name" value="PLAC8 FAMILY PROTEIN"/>
    <property type="match status" value="1"/>
</dbReference>
<sequence length="226" mass="24743">MSCLFCFSGDKLNPDELKGKYGDAWGQYADNDNNFKVKLCGAPCAEPCCWMGSMICFPCAQYKLRHMALNHVNPGSGWTNYTCCQGMFGNVLTHIPRHVSGGCCCIQPGNLGEDSCPQCCMCLEGSCFPGMAVSATQGVIMQQYQLGLDEDDVRLIRCNNCLQCLAIFASCLNICIDFDGDDAVVGIINLAADVTFCCVSGCMTARVYHEIKVREKDAPEAFHMQR</sequence>
<dbReference type="GeneID" id="7452300"/>
<reference evidence="1 2" key="2">
    <citation type="journal article" date="2008" name="Nature">
        <title>The Phaeodactylum genome reveals the evolutionary history of diatom genomes.</title>
        <authorList>
            <person name="Bowler C."/>
            <person name="Allen A.E."/>
            <person name="Badger J.H."/>
            <person name="Grimwood J."/>
            <person name="Jabbari K."/>
            <person name="Kuo A."/>
            <person name="Maheswari U."/>
            <person name="Martens C."/>
            <person name="Maumus F."/>
            <person name="Otillar R.P."/>
            <person name="Rayko E."/>
            <person name="Salamov A."/>
            <person name="Vandepoele K."/>
            <person name="Beszteri B."/>
            <person name="Gruber A."/>
            <person name="Heijde M."/>
            <person name="Katinka M."/>
            <person name="Mock T."/>
            <person name="Valentin K."/>
            <person name="Verret F."/>
            <person name="Berges J.A."/>
            <person name="Brownlee C."/>
            <person name="Cadoret J.P."/>
            <person name="Chiovitti A."/>
            <person name="Choi C.J."/>
            <person name="Coesel S."/>
            <person name="De Martino A."/>
            <person name="Detter J.C."/>
            <person name="Durkin C."/>
            <person name="Falciatore A."/>
            <person name="Fournet J."/>
            <person name="Haruta M."/>
            <person name="Huysman M.J."/>
            <person name="Jenkins B.D."/>
            <person name="Jiroutova K."/>
            <person name="Jorgensen R.E."/>
            <person name="Joubert Y."/>
            <person name="Kaplan A."/>
            <person name="Kroger N."/>
            <person name="Kroth P.G."/>
            <person name="La Roche J."/>
            <person name="Lindquist E."/>
            <person name="Lommer M."/>
            <person name="Martin-Jezequel V."/>
            <person name="Lopez P.J."/>
            <person name="Lucas S."/>
            <person name="Mangogna M."/>
            <person name="McGinnis K."/>
            <person name="Medlin L.K."/>
            <person name="Montsant A."/>
            <person name="Oudot-Le Secq M.P."/>
            <person name="Napoli C."/>
            <person name="Obornik M."/>
            <person name="Parker M.S."/>
            <person name="Petit J.L."/>
            <person name="Porcel B.M."/>
            <person name="Poulsen N."/>
            <person name="Robison M."/>
            <person name="Rychlewski L."/>
            <person name="Rynearson T.A."/>
            <person name="Schmutz J."/>
            <person name="Shapiro H."/>
            <person name="Siaut M."/>
            <person name="Stanley M."/>
            <person name="Sussman M.R."/>
            <person name="Taylor A.R."/>
            <person name="Vardi A."/>
            <person name="von Dassow P."/>
            <person name="Vyverman W."/>
            <person name="Willis A."/>
            <person name="Wyrwicz L.S."/>
            <person name="Rokhsar D.S."/>
            <person name="Weissenbach J."/>
            <person name="Armbrust E.V."/>
            <person name="Green B.R."/>
            <person name="Van de Peer Y."/>
            <person name="Grigoriev I.V."/>
        </authorList>
    </citation>
    <scope>NUCLEOTIDE SEQUENCE [LARGE SCALE GENOMIC DNA]</scope>
    <source>
        <strain evidence="1 2">CCMP1335</strain>
    </source>
</reference>
<protein>
    <submittedName>
        <fullName evidence="1">Uncharacterized protein</fullName>
    </submittedName>
</protein>
<dbReference type="EMBL" id="CM000639">
    <property type="protein sequence ID" value="EED95426.1"/>
    <property type="molecule type" value="Genomic_DNA"/>
</dbReference>
<dbReference type="PaxDb" id="35128-Thaps21444"/>
<proteinExistence type="predicted"/>
<reference evidence="1 2" key="1">
    <citation type="journal article" date="2004" name="Science">
        <title>The genome of the diatom Thalassiosira pseudonana: ecology, evolution, and metabolism.</title>
        <authorList>
            <person name="Armbrust E.V."/>
            <person name="Berges J.A."/>
            <person name="Bowler C."/>
            <person name="Green B.R."/>
            <person name="Martinez D."/>
            <person name="Putnam N.H."/>
            <person name="Zhou S."/>
            <person name="Allen A.E."/>
            <person name="Apt K.E."/>
            <person name="Bechner M."/>
            <person name="Brzezinski M.A."/>
            <person name="Chaal B.K."/>
            <person name="Chiovitti A."/>
            <person name="Davis A.K."/>
            <person name="Demarest M.S."/>
            <person name="Detter J.C."/>
            <person name="Glavina T."/>
            <person name="Goodstein D."/>
            <person name="Hadi M.Z."/>
            <person name="Hellsten U."/>
            <person name="Hildebrand M."/>
            <person name="Jenkins B.D."/>
            <person name="Jurka J."/>
            <person name="Kapitonov V.V."/>
            <person name="Kroger N."/>
            <person name="Lau W.W."/>
            <person name="Lane T.W."/>
            <person name="Larimer F.W."/>
            <person name="Lippmeier J.C."/>
            <person name="Lucas S."/>
            <person name="Medina M."/>
            <person name="Montsant A."/>
            <person name="Obornik M."/>
            <person name="Parker M.S."/>
            <person name="Palenik B."/>
            <person name="Pazour G.J."/>
            <person name="Richardson P.M."/>
            <person name="Rynearson T.A."/>
            <person name="Saito M.A."/>
            <person name="Schwartz D.C."/>
            <person name="Thamatrakoln K."/>
            <person name="Valentin K."/>
            <person name="Vardi A."/>
            <person name="Wilkerson F.P."/>
            <person name="Rokhsar D.S."/>
        </authorList>
    </citation>
    <scope>NUCLEOTIDE SEQUENCE [LARGE SCALE GENOMIC DNA]</scope>
    <source>
        <strain evidence="1 2">CCMP1335</strain>
    </source>
</reference>
<dbReference type="KEGG" id="tps:THAPSDRAFT_21444"/>
<dbReference type="HOGENOM" id="CLU_072703_1_0_1"/>
<organism evidence="1 2">
    <name type="scientific">Thalassiosira pseudonana</name>
    <name type="common">Marine diatom</name>
    <name type="synonym">Cyclotella nana</name>
    <dbReference type="NCBI Taxonomy" id="35128"/>
    <lineage>
        <taxon>Eukaryota</taxon>
        <taxon>Sar</taxon>
        <taxon>Stramenopiles</taxon>
        <taxon>Ochrophyta</taxon>
        <taxon>Bacillariophyta</taxon>
        <taxon>Coscinodiscophyceae</taxon>
        <taxon>Thalassiosirophycidae</taxon>
        <taxon>Thalassiosirales</taxon>
        <taxon>Thalassiosiraceae</taxon>
        <taxon>Thalassiosira</taxon>
    </lineage>
</organism>
<dbReference type="RefSeq" id="XP_002287983.1">
    <property type="nucleotide sequence ID" value="XM_002287947.1"/>
</dbReference>
<keyword evidence="2" id="KW-1185">Reference proteome</keyword>
<dbReference type="PANTHER" id="PTHR31152:SF1">
    <property type="entry name" value="PLAC8 FAMILY PROTEIN"/>
    <property type="match status" value="1"/>
</dbReference>
<dbReference type="Proteomes" id="UP000001449">
    <property type="component" value="Chromosome 2"/>
</dbReference>
<evidence type="ECO:0000313" key="2">
    <source>
        <dbReference type="Proteomes" id="UP000001449"/>
    </source>
</evidence>
<name>B8BVA1_THAPS</name>
<dbReference type="eggNOG" id="ENOG502RUK7">
    <property type="taxonomic scope" value="Eukaryota"/>
</dbReference>
<dbReference type="InParanoid" id="B8BVA1"/>
<evidence type="ECO:0000313" key="1">
    <source>
        <dbReference type="EMBL" id="EED95426.1"/>
    </source>
</evidence>